<dbReference type="GO" id="GO:0032934">
    <property type="term" value="F:sterol binding"/>
    <property type="evidence" value="ECO:0007669"/>
    <property type="project" value="TreeGrafter"/>
</dbReference>
<feature type="domain" description="SSD" evidence="2">
    <location>
        <begin position="266"/>
        <end position="428"/>
    </location>
</feature>
<dbReference type="GO" id="GO:0016020">
    <property type="term" value="C:membrane"/>
    <property type="evidence" value="ECO:0007669"/>
    <property type="project" value="TreeGrafter"/>
</dbReference>
<dbReference type="PROSITE" id="PS51257">
    <property type="entry name" value="PROKAR_LIPOPROTEIN"/>
    <property type="match status" value="1"/>
</dbReference>
<feature type="transmembrane region" description="Helical" evidence="1">
    <location>
        <begin position="377"/>
        <end position="397"/>
    </location>
</feature>
<feature type="transmembrane region" description="Helical" evidence="1">
    <location>
        <begin position="297"/>
        <end position="319"/>
    </location>
</feature>
<dbReference type="Proteomes" id="UP001162131">
    <property type="component" value="Unassembled WGS sequence"/>
</dbReference>
<evidence type="ECO:0000313" key="3">
    <source>
        <dbReference type="EMBL" id="CAG9335934.1"/>
    </source>
</evidence>
<name>A0AAU9K870_9CILI</name>
<dbReference type="PANTHER" id="PTHR45727:SF9">
    <property type="entry name" value="SSD DOMAIN-CONTAINING PROTEIN"/>
    <property type="match status" value="1"/>
</dbReference>
<keyword evidence="1" id="KW-0812">Transmembrane</keyword>
<evidence type="ECO:0000313" key="4">
    <source>
        <dbReference type="Proteomes" id="UP001162131"/>
    </source>
</evidence>
<keyword evidence="1" id="KW-1133">Transmembrane helix</keyword>
<evidence type="ECO:0000259" key="2">
    <source>
        <dbReference type="PROSITE" id="PS50156"/>
    </source>
</evidence>
<comment type="caution">
    <text evidence="3">The sequence shown here is derived from an EMBL/GenBank/DDBJ whole genome shotgun (WGS) entry which is preliminary data.</text>
</comment>
<feature type="transmembrane region" description="Helical" evidence="1">
    <location>
        <begin position="465"/>
        <end position="491"/>
    </location>
</feature>
<dbReference type="Pfam" id="PF22314">
    <property type="entry name" value="NPC1_MLD"/>
    <property type="match status" value="1"/>
</dbReference>
<dbReference type="SUPFAM" id="SSF82866">
    <property type="entry name" value="Multidrug efflux transporter AcrB transmembrane domain"/>
    <property type="match status" value="2"/>
</dbReference>
<keyword evidence="4" id="KW-1185">Reference proteome</keyword>
<feature type="transmembrane region" description="Helical" evidence="1">
    <location>
        <begin position="753"/>
        <end position="773"/>
    </location>
</feature>
<feature type="transmembrane region" description="Helical" evidence="1">
    <location>
        <begin position="21"/>
        <end position="40"/>
    </location>
</feature>
<gene>
    <name evidence="3" type="ORF">BSTOLATCC_MIC65251</name>
</gene>
<feature type="transmembrane region" description="Helical" evidence="1">
    <location>
        <begin position="268"/>
        <end position="285"/>
    </location>
</feature>
<sequence>MEPTSKLFFKVGQQTSKHPKLILTIQLLISISSCIGFFWIDVKSSPHSLWVDTDSSSHHDKNYVDDNFGPTWRINRAIFTAKDSSVTDVFQREYLEEVWKIQSAMETMEILYDNQLLTLDYFCHKPGYSSNCYTTSPMNFWKMNVDVLMTDLYVKQVAMCLNNAGNNGISCYDRNGLPIRRNSVFGGTSCDIDGNGNCSLNAKALILTFYLNDDQHTIDLGARVWERRVFEHKLRDFNNNEKNKLKVSYGSQRALHDKLQKYEEVNPLIIGIPLLFLFIVLGIMFSSLPSKVHSRFLLSAGAISIIIASVVIAIGSSPIFDKDLYVITIQVLPLLLIILGAGHYFVIIWANDKAKINSDGKTNENILAETMKNSGPILTVAFLSELTVFIIGCTYNYPGIREFCESCVVGLIFLYIFQVTGFPAMLELDTRRIHKKRIDVLCCFDLIGDDKLIRRNYIKKTVNKWWIPSLFNIVTKISCGLIALSLMLLAFGGMDNVHRGLNPQVLAPSGSNLQNYYEDYEKYMETGELGYLVLKDLNYTSISNRNLIMKLSDSVSQMTKSVQGPVYAWINPFTTYLNVKNSECNNTDISEYDFNTQLQRFLQVPYSSSCCKMFGVCGELYRNDIVFSGSSFSVKQIKTTRLRFYFQPLRSQHEYIRAYRELKHAADKWAKDFVFMPNNANSLMQSNPAEIDWISSKNTYKSDEKLVFSFGDFFEYYQQYNSIRGDTLEKYFICIAVFLFVFELFFGAYVGFIITFLIALSSWAVVGLCFIFNEMIGGHTTDMNAVSGLNFLISCCIAIESIIYVTAEFLNKFEQAKSQKSQASRDQNSKIVISQLSPILVGQILTQLIGIIPLACFSSDFYSLYFFRIYLFAMLLGLFYGTVLQPIVLSYLFPVRSAYTSPPPVEKELLMKS</sequence>
<accession>A0AAU9K870</accession>
<feature type="transmembrane region" description="Helical" evidence="1">
    <location>
        <begin position="785"/>
        <end position="810"/>
    </location>
</feature>
<dbReference type="GO" id="GO:0015918">
    <property type="term" value="P:sterol transport"/>
    <property type="evidence" value="ECO:0007669"/>
    <property type="project" value="TreeGrafter"/>
</dbReference>
<dbReference type="AlphaFoldDB" id="A0AAU9K870"/>
<dbReference type="PROSITE" id="PS50156">
    <property type="entry name" value="SSD"/>
    <property type="match status" value="1"/>
</dbReference>
<dbReference type="EMBL" id="CAJZBQ010000063">
    <property type="protein sequence ID" value="CAG9335934.1"/>
    <property type="molecule type" value="Genomic_DNA"/>
</dbReference>
<evidence type="ECO:0000256" key="1">
    <source>
        <dbReference type="SAM" id="Phobius"/>
    </source>
</evidence>
<feature type="transmembrane region" description="Helical" evidence="1">
    <location>
        <begin position="831"/>
        <end position="855"/>
    </location>
</feature>
<feature type="transmembrane region" description="Helical" evidence="1">
    <location>
        <begin position="867"/>
        <end position="893"/>
    </location>
</feature>
<dbReference type="InterPro" id="IPR053958">
    <property type="entry name" value="HMGCR/SNAP/NPC1-like_SSD"/>
</dbReference>
<dbReference type="InterPro" id="IPR053956">
    <property type="entry name" value="NPC1_MLD"/>
</dbReference>
<reference evidence="3" key="1">
    <citation type="submission" date="2021-09" db="EMBL/GenBank/DDBJ databases">
        <authorList>
            <consortium name="AG Swart"/>
            <person name="Singh M."/>
            <person name="Singh A."/>
            <person name="Seah K."/>
            <person name="Emmerich C."/>
        </authorList>
    </citation>
    <scope>NUCLEOTIDE SEQUENCE</scope>
    <source>
        <strain evidence="3">ATCC30299</strain>
    </source>
</reference>
<keyword evidence="1" id="KW-0472">Membrane</keyword>
<organism evidence="3 4">
    <name type="scientific">Blepharisma stoltei</name>
    <dbReference type="NCBI Taxonomy" id="1481888"/>
    <lineage>
        <taxon>Eukaryota</taxon>
        <taxon>Sar</taxon>
        <taxon>Alveolata</taxon>
        <taxon>Ciliophora</taxon>
        <taxon>Postciliodesmatophora</taxon>
        <taxon>Heterotrichea</taxon>
        <taxon>Heterotrichida</taxon>
        <taxon>Blepharismidae</taxon>
        <taxon>Blepharisma</taxon>
    </lineage>
</organism>
<feature type="transmembrane region" description="Helical" evidence="1">
    <location>
        <begin position="409"/>
        <end position="428"/>
    </location>
</feature>
<dbReference type="Pfam" id="PF12349">
    <property type="entry name" value="Sterol-sensing"/>
    <property type="match status" value="1"/>
</dbReference>
<dbReference type="InterPro" id="IPR000731">
    <property type="entry name" value="SSD"/>
</dbReference>
<dbReference type="PANTHER" id="PTHR45727">
    <property type="entry name" value="NPC INTRACELLULAR CHOLESTEROL TRANSPORTER 1"/>
    <property type="match status" value="1"/>
</dbReference>
<protein>
    <recommendedName>
        <fullName evidence="2">SSD domain-containing protein</fullName>
    </recommendedName>
</protein>
<feature type="transmembrane region" description="Helical" evidence="1">
    <location>
        <begin position="325"/>
        <end position="350"/>
    </location>
</feature>
<proteinExistence type="predicted"/>